<evidence type="ECO:0000313" key="2">
    <source>
        <dbReference type="EnsemblPlants" id="OMERI09G04530.1"/>
    </source>
</evidence>
<sequence length="285" mass="31173">MGPTCHIPSLSFLLPLFSSSLISTSAWDLERWRPNPDSHDALLWHRLMGPVVLKVMTTASDGVGVSCGNSSYLRSYAHCSSDSPYSSHPLDCRHHRFSSRPLTVVATATLTGRAATATPAPALSVVATAPEFSHQLGIEVEAARQPRRRRRLPWSSRAPPLLLPSLSRCAAVVMVVGNEGPKPFEWGRGGLWLGQVWSDSRTAVRHDDSETKTLAAHGLRGGGLLLIRILVLIYSWFPWPISHPLHLCANSSARGPRCRHWRFDSHPCVVVATTPALAPVSRPDI</sequence>
<dbReference type="Proteomes" id="UP000008021">
    <property type="component" value="Chromosome 9"/>
</dbReference>
<feature type="signal peptide" evidence="1">
    <location>
        <begin position="1"/>
        <end position="26"/>
    </location>
</feature>
<dbReference type="EnsemblPlants" id="OMERI09G04530.1">
    <property type="protein sequence ID" value="OMERI09G04530.1"/>
    <property type="gene ID" value="OMERI09G04530"/>
</dbReference>
<keyword evidence="3" id="KW-1185">Reference proteome</keyword>
<dbReference type="Gramene" id="OMERI09G04530.1">
    <property type="protein sequence ID" value="OMERI09G04530.1"/>
    <property type="gene ID" value="OMERI09G04530"/>
</dbReference>
<feature type="chain" id="PRO_5002358499" evidence="1">
    <location>
        <begin position="27"/>
        <end position="285"/>
    </location>
</feature>
<evidence type="ECO:0000256" key="1">
    <source>
        <dbReference type="SAM" id="SignalP"/>
    </source>
</evidence>
<name>A0A0E0EQT6_9ORYZ</name>
<reference evidence="2" key="2">
    <citation type="submission" date="2018-05" db="EMBL/GenBank/DDBJ databases">
        <title>OmerRS3 (Oryza meridionalis Reference Sequence Version 3).</title>
        <authorList>
            <person name="Zhang J."/>
            <person name="Kudrna D."/>
            <person name="Lee S."/>
            <person name="Talag J."/>
            <person name="Welchert J."/>
            <person name="Wing R.A."/>
        </authorList>
    </citation>
    <scope>NUCLEOTIDE SEQUENCE [LARGE SCALE GENOMIC DNA]</scope>
    <source>
        <strain evidence="2">cv. OR44</strain>
    </source>
</reference>
<organism evidence="2">
    <name type="scientific">Oryza meridionalis</name>
    <dbReference type="NCBI Taxonomy" id="40149"/>
    <lineage>
        <taxon>Eukaryota</taxon>
        <taxon>Viridiplantae</taxon>
        <taxon>Streptophyta</taxon>
        <taxon>Embryophyta</taxon>
        <taxon>Tracheophyta</taxon>
        <taxon>Spermatophyta</taxon>
        <taxon>Magnoliopsida</taxon>
        <taxon>Liliopsida</taxon>
        <taxon>Poales</taxon>
        <taxon>Poaceae</taxon>
        <taxon>BOP clade</taxon>
        <taxon>Oryzoideae</taxon>
        <taxon>Oryzeae</taxon>
        <taxon>Oryzinae</taxon>
        <taxon>Oryza</taxon>
    </lineage>
</organism>
<keyword evidence="1" id="KW-0732">Signal</keyword>
<dbReference type="HOGENOM" id="CLU_977888_0_0_1"/>
<protein>
    <submittedName>
        <fullName evidence="2">Uncharacterized protein</fullName>
    </submittedName>
</protein>
<dbReference type="AlphaFoldDB" id="A0A0E0EQT6"/>
<proteinExistence type="predicted"/>
<accession>A0A0E0EQT6</accession>
<reference evidence="2" key="1">
    <citation type="submission" date="2015-04" db="UniProtKB">
        <authorList>
            <consortium name="EnsemblPlants"/>
        </authorList>
    </citation>
    <scope>IDENTIFICATION</scope>
</reference>
<evidence type="ECO:0000313" key="3">
    <source>
        <dbReference type="Proteomes" id="UP000008021"/>
    </source>
</evidence>